<dbReference type="SUPFAM" id="SSF51197">
    <property type="entry name" value="Clavaminate synthase-like"/>
    <property type="match status" value="1"/>
</dbReference>
<feature type="binding site" evidence="5">
    <location>
        <position position="332"/>
    </location>
    <ligand>
        <name>Fe cation</name>
        <dbReference type="ChEBI" id="CHEBI:24875"/>
        <note>catalytic</note>
    </ligand>
</feature>
<dbReference type="InterPro" id="IPR004574">
    <property type="entry name" value="Alkb"/>
</dbReference>
<dbReference type="InterPro" id="IPR005123">
    <property type="entry name" value="Oxoglu/Fe-dep_dioxygenase_dom"/>
</dbReference>
<dbReference type="Pfam" id="PF13532">
    <property type="entry name" value="2OG-FeII_Oxy_2"/>
    <property type="match status" value="1"/>
</dbReference>
<keyword evidence="2" id="KW-0223">Dioxygenase</keyword>
<dbReference type="GO" id="GO:0005737">
    <property type="term" value="C:cytoplasm"/>
    <property type="evidence" value="ECO:0007669"/>
    <property type="project" value="TreeGrafter"/>
</dbReference>
<name>A0A1E3QCN6_LIPST</name>
<evidence type="ECO:0000256" key="1">
    <source>
        <dbReference type="ARBA" id="ARBA00022723"/>
    </source>
</evidence>
<accession>A0A1E3QCN6</accession>
<evidence type="ECO:0000256" key="4">
    <source>
        <dbReference type="ARBA" id="ARBA00023004"/>
    </source>
</evidence>
<dbReference type="PROSITE" id="PS51471">
    <property type="entry name" value="FE2OG_OXY"/>
    <property type="match status" value="1"/>
</dbReference>
<dbReference type="Proteomes" id="UP000094385">
    <property type="component" value="Unassembled WGS sequence"/>
</dbReference>
<dbReference type="Gene3D" id="2.60.120.590">
    <property type="entry name" value="Alpha-ketoglutarate-dependent dioxygenase AlkB-like"/>
    <property type="match status" value="1"/>
</dbReference>
<dbReference type="GO" id="GO:0051213">
    <property type="term" value="F:dioxygenase activity"/>
    <property type="evidence" value="ECO:0007669"/>
    <property type="project" value="UniProtKB-KW"/>
</dbReference>
<evidence type="ECO:0000256" key="3">
    <source>
        <dbReference type="ARBA" id="ARBA00023002"/>
    </source>
</evidence>
<dbReference type="EMBL" id="KV454291">
    <property type="protein sequence ID" value="ODQ74797.1"/>
    <property type="molecule type" value="Genomic_DNA"/>
</dbReference>
<dbReference type="OrthoDB" id="6614653at2759"/>
<evidence type="ECO:0000259" key="6">
    <source>
        <dbReference type="PROSITE" id="PS51471"/>
    </source>
</evidence>
<comment type="cofactor">
    <cofactor evidence="5">
        <name>Fe(2+)</name>
        <dbReference type="ChEBI" id="CHEBI:29033"/>
    </cofactor>
    <text evidence="5">Binds 1 Fe(2+) ion per subunit.</text>
</comment>
<keyword evidence="8" id="KW-1185">Reference proteome</keyword>
<gene>
    <name evidence="7" type="ORF">LIPSTDRAFT_68908</name>
</gene>
<organism evidence="7 8">
    <name type="scientific">Lipomyces starkeyi NRRL Y-11557</name>
    <dbReference type="NCBI Taxonomy" id="675824"/>
    <lineage>
        <taxon>Eukaryota</taxon>
        <taxon>Fungi</taxon>
        <taxon>Dikarya</taxon>
        <taxon>Ascomycota</taxon>
        <taxon>Saccharomycotina</taxon>
        <taxon>Lipomycetes</taxon>
        <taxon>Lipomycetales</taxon>
        <taxon>Lipomycetaceae</taxon>
        <taxon>Lipomyces</taxon>
    </lineage>
</organism>
<dbReference type="PANTHER" id="PTHR16557:SF2">
    <property type="entry name" value="NUCLEIC ACID DIOXYGENASE ALKBH1"/>
    <property type="match status" value="1"/>
</dbReference>
<dbReference type="GO" id="GO:0005634">
    <property type="term" value="C:nucleus"/>
    <property type="evidence" value="ECO:0007669"/>
    <property type="project" value="TreeGrafter"/>
</dbReference>
<dbReference type="InterPro" id="IPR037151">
    <property type="entry name" value="AlkB-like_sf"/>
</dbReference>
<dbReference type="AlphaFoldDB" id="A0A1E3QCN6"/>
<keyword evidence="3" id="KW-0560">Oxidoreductase</keyword>
<reference evidence="7 8" key="1">
    <citation type="journal article" date="2016" name="Proc. Natl. Acad. Sci. U.S.A.">
        <title>Comparative genomics of biotechnologically important yeasts.</title>
        <authorList>
            <person name="Riley R."/>
            <person name="Haridas S."/>
            <person name="Wolfe K.H."/>
            <person name="Lopes M.R."/>
            <person name="Hittinger C.T."/>
            <person name="Goeker M."/>
            <person name="Salamov A.A."/>
            <person name="Wisecaver J.H."/>
            <person name="Long T.M."/>
            <person name="Calvey C.H."/>
            <person name="Aerts A.L."/>
            <person name="Barry K.W."/>
            <person name="Choi C."/>
            <person name="Clum A."/>
            <person name="Coughlan A.Y."/>
            <person name="Deshpande S."/>
            <person name="Douglass A.P."/>
            <person name="Hanson S.J."/>
            <person name="Klenk H.-P."/>
            <person name="LaButti K.M."/>
            <person name="Lapidus A."/>
            <person name="Lindquist E.A."/>
            <person name="Lipzen A.M."/>
            <person name="Meier-Kolthoff J.P."/>
            <person name="Ohm R.A."/>
            <person name="Otillar R.P."/>
            <person name="Pangilinan J.L."/>
            <person name="Peng Y."/>
            <person name="Rokas A."/>
            <person name="Rosa C.A."/>
            <person name="Scheuner C."/>
            <person name="Sibirny A.A."/>
            <person name="Slot J.C."/>
            <person name="Stielow J.B."/>
            <person name="Sun H."/>
            <person name="Kurtzman C.P."/>
            <person name="Blackwell M."/>
            <person name="Grigoriev I.V."/>
            <person name="Jeffries T.W."/>
        </authorList>
    </citation>
    <scope>NUCLEOTIDE SEQUENCE [LARGE SCALE GENOMIC DNA]</scope>
    <source>
        <strain evidence="7 8">NRRL Y-11557</strain>
    </source>
</reference>
<evidence type="ECO:0000256" key="2">
    <source>
        <dbReference type="ARBA" id="ARBA00022964"/>
    </source>
</evidence>
<feature type="domain" description="Fe2OG dioxygenase" evidence="6">
    <location>
        <begin position="260"/>
        <end position="388"/>
    </location>
</feature>
<keyword evidence="1 5" id="KW-0479">Metal-binding</keyword>
<evidence type="ECO:0000313" key="7">
    <source>
        <dbReference type="EMBL" id="ODQ74797.1"/>
    </source>
</evidence>
<evidence type="ECO:0000313" key="8">
    <source>
        <dbReference type="Proteomes" id="UP000094385"/>
    </source>
</evidence>
<evidence type="ECO:0000256" key="5">
    <source>
        <dbReference type="PIRSR" id="PIRSR604574-2"/>
    </source>
</evidence>
<dbReference type="STRING" id="675824.A0A1E3QCN6"/>
<feature type="binding site" evidence="5">
    <location>
        <position position="278"/>
    </location>
    <ligand>
        <name>Fe cation</name>
        <dbReference type="ChEBI" id="CHEBI:24875"/>
        <note>catalytic</note>
    </ligand>
</feature>
<dbReference type="GO" id="GO:0046872">
    <property type="term" value="F:metal ion binding"/>
    <property type="evidence" value="ECO:0007669"/>
    <property type="project" value="UniProtKB-KW"/>
</dbReference>
<keyword evidence="4 5" id="KW-0408">Iron</keyword>
<dbReference type="InterPro" id="IPR027450">
    <property type="entry name" value="AlkB-like"/>
</dbReference>
<protein>
    <recommendedName>
        <fullName evidence="6">Fe2OG dioxygenase domain-containing protein</fullName>
    </recommendedName>
</protein>
<proteinExistence type="predicted"/>
<dbReference type="PANTHER" id="PTHR16557">
    <property type="entry name" value="ALKYLATED DNA REPAIR PROTEIN ALKB-RELATED"/>
    <property type="match status" value="1"/>
</dbReference>
<feature type="binding site" evidence="5">
    <location>
        <position position="280"/>
    </location>
    <ligand>
        <name>Fe cation</name>
        <dbReference type="ChEBI" id="CHEBI:24875"/>
        <note>catalytic</note>
    </ligand>
</feature>
<sequence length="390" mass="44049">MLSRPDTLSSVYPNIVSDTVVSAPWSSDLPASSNAFRPLYKFYRHLSYEEFDDLCYKPGSKLETDTLLDPIFPESYNELHPNDLSIANYPFTVDFIESLRKFIYASTSRISVGNSSQCAATFAEITLKSVPGLRIYPGILTPDVQRQLVVNVIEEYLSPETHRTNLHPSYMLPQPFQLFGDPRDTIIPPSDNPALAAASPATLGSLQDRKLRWVTLGGQYNWTTKKYPTFEPHTREFPDFPVSLKTLLKGASAIFRDRINPEASIINFYSDGDILSPHQDIAELSSADLVSVNLGCEAVFFCGLAKDKPPVQVRVRSGDVIVMGGESRFAWHGVGRVWDKTAPDYLSEFDYCENFEHERIADNVAWGRKRYGQWMLSKRINLNVRQMLDT</sequence>